<evidence type="ECO:0000313" key="3">
    <source>
        <dbReference type="Proteomes" id="UP000198287"/>
    </source>
</evidence>
<dbReference type="Pfam" id="PF00650">
    <property type="entry name" value="CRAL_TRIO"/>
    <property type="match status" value="1"/>
</dbReference>
<dbReference type="InterPro" id="IPR001251">
    <property type="entry name" value="CRAL-TRIO_dom"/>
</dbReference>
<sequence>MSSMQSLENTILRLGDQSGIYSDEEEQAISAIYDKIDTDPDLQSWRKYMPKSIVIVVLRIYKMDVDVLYETVKSLSTVALKTYPDLLARINPTRLQSISNSKVFQILKRPVDEGPAVIIFRINRWIPCEANLEELVSVSTLYFLTAAKSSPKLQRQGFILICDVAGFRLRHARHLTTIDLLSKIATVLSAISTKMVKGVVVINSFAFFYHTFNMFKWVLPSRMKNIIQITKSDMSHITKLIPPERLPVELGGVVESMAYDETISKELFSDVNLIPTLSYLLNEVLITSGYRRRRRSSVK</sequence>
<keyword evidence="3" id="KW-1185">Reference proteome</keyword>
<dbReference type="PANTHER" id="PTHR10174:SF208">
    <property type="entry name" value="CRAL-TRIO DOMAIN-CONTAINING PROTEIN DDB_G0278031"/>
    <property type="match status" value="1"/>
</dbReference>
<dbReference type="EMBL" id="LNIX01000003">
    <property type="protein sequence ID" value="OXA57424.1"/>
    <property type="molecule type" value="Genomic_DNA"/>
</dbReference>
<name>A0A226EK95_FOLCA</name>
<dbReference type="PANTHER" id="PTHR10174">
    <property type="entry name" value="ALPHA-TOCOPHEROL TRANSFER PROTEIN-RELATED"/>
    <property type="match status" value="1"/>
</dbReference>
<proteinExistence type="predicted"/>
<dbReference type="GO" id="GO:0016020">
    <property type="term" value="C:membrane"/>
    <property type="evidence" value="ECO:0007669"/>
    <property type="project" value="TreeGrafter"/>
</dbReference>
<evidence type="ECO:0000259" key="1">
    <source>
        <dbReference type="PROSITE" id="PS50191"/>
    </source>
</evidence>
<dbReference type="CDD" id="cd00170">
    <property type="entry name" value="SEC14"/>
    <property type="match status" value="1"/>
</dbReference>
<dbReference type="AlphaFoldDB" id="A0A226EK95"/>
<dbReference type="InterPro" id="IPR036865">
    <property type="entry name" value="CRAL-TRIO_dom_sf"/>
</dbReference>
<dbReference type="PROSITE" id="PS50191">
    <property type="entry name" value="CRAL_TRIO"/>
    <property type="match status" value="1"/>
</dbReference>
<feature type="domain" description="CRAL-TRIO" evidence="1">
    <location>
        <begin position="94"/>
        <end position="258"/>
    </location>
</feature>
<gene>
    <name evidence="2" type="ORF">Fcan01_06631</name>
</gene>
<protein>
    <submittedName>
        <fullName evidence="2">Alpha-tocopherol transfer protein-like</fullName>
    </submittedName>
</protein>
<organism evidence="2 3">
    <name type="scientific">Folsomia candida</name>
    <name type="common">Springtail</name>
    <dbReference type="NCBI Taxonomy" id="158441"/>
    <lineage>
        <taxon>Eukaryota</taxon>
        <taxon>Metazoa</taxon>
        <taxon>Ecdysozoa</taxon>
        <taxon>Arthropoda</taxon>
        <taxon>Hexapoda</taxon>
        <taxon>Collembola</taxon>
        <taxon>Entomobryomorpha</taxon>
        <taxon>Isotomoidea</taxon>
        <taxon>Isotomidae</taxon>
        <taxon>Proisotominae</taxon>
        <taxon>Folsomia</taxon>
    </lineage>
</organism>
<dbReference type="Proteomes" id="UP000198287">
    <property type="component" value="Unassembled WGS sequence"/>
</dbReference>
<comment type="caution">
    <text evidence="2">The sequence shown here is derived from an EMBL/GenBank/DDBJ whole genome shotgun (WGS) entry which is preliminary data.</text>
</comment>
<dbReference type="OrthoDB" id="75724at2759"/>
<evidence type="ECO:0000313" key="2">
    <source>
        <dbReference type="EMBL" id="OXA57424.1"/>
    </source>
</evidence>
<dbReference type="GO" id="GO:1902936">
    <property type="term" value="F:phosphatidylinositol bisphosphate binding"/>
    <property type="evidence" value="ECO:0007669"/>
    <property type="project" value="TreeGrafter"/>
</dbReference>
<reference evidence="2 3" key="1">
    <citation type="submission" date="2015-12" db="EMBL/GenBank/DDBJ databases">
        <title>The genome of Folsomia candida.</title>
        <authorList>
            <person name="Faddeeva A."/>
            <person name="Derks M.F."/>
            <person name="Anvar Y."/>
            <person name="Smit S."/>
            <person name="Van Straalen N."/>
            <person name="Roelofs D."/>
        </authorList>
    </citation>
    <scope>NUCLEOTIDE SEQUENCE [LARGE SCALE GENOMIC DNA]</scope>
    <source>
        <strain evidence="2 3">VU population</strain>
        <tissue evidence="2">Whole body</tissue>
    </source>
</reference>
<accession>A0A226EK95</accession>
<dbReference type="SUPFAM" id="SSF52087">
    <property type="entry name" value="CRAL/TRIO domain"/>
    <property type="match status" value="1"/>
</dbReference>
<dbReference type="Gene3D" id="1.20.5.1200">
    <property type="entry name" value="Alpha-tocopherol transfer"/>
    <property type="match status" value="1"/>
</dbReference>
<dbReference type="STRING" id="158441.A0A226EK95"/>
<dbReference type="Gene3D" id="3.40.525.10">
    <property type="entry name" value="CRAL-TRIO lipid binding domain"/>
    <property type="match status" value="1"/>
</dbReference>